<protein>
    <submittedName>
        <fullName evidence="1">Uncharacterized protein</fullName>
    </submittedName>
</protein>
<feature type="non-terminal residue" evidence="1">
    <location>
        <position position="1"/>
    </location>
</feature>
<organism evidence="1 2">
    <name type="scientific">Pristionchus fissidentatus</name>
    <dbReference type="NCBI Taxonomy" id="1538716"/>
    <lineage>
        <taxon>Eukaryota</taxon>
        <taxon>Metazoa</taxon>
        <taxon>Ecdysozoa</taxon>
        <taxon>Nematoda</taxon>
        <taxon>Chromadorea</taxon>
        <taxon>Rhabditida</taxon>
        <taxon>Rhabditina</taxon>
        <taxon>Diplogasteromorpha</taxon>
        <taxon>Diplogasteroidea</taxon>
        <taxon>Neodiplogasteridae</taxon>
        <taxon>Pristionchus</taxon>
    </lineage>
</organism>
<keyword evidence="2" id="KW-1185">Reference proteome</keyword>
<gene>
    <name evidence="1" type="ORF">PFISCL1PPCAC_5479</name>
</gene>
<feature type="non-terminal residue" evidence="1">
    <location>
        <position position="91"/>
    </location>
</feature>
<evidence type="ECO:0000313" key="1">
    <source>
        <dbReference type="EMBL" id="GMT14182.1"/>
    </source>
</evidence>
<name>A0AAV5V3K6_9BILA</name>
<proteinExistence type="predicted"/>
<sequence>EYIHSGYEIDFSLEIFETFFTNLPLLDIEISIGFQLQIFFYFLHFINQYRNCSFDHSGTFFDIGKELRLRMIYRQSSHILHFILHYSHNHS</sequence>
<accession>A0AAV5V3K6</accession>
<evidence type="ECO:0000313" key="2">
    <source>
        <dbReference type="Proteomes" id="UP001432322"/>
    </source>
</evidence>
<comment type="caution">
    <text evidence="1">The sequence shown here is derived from an EMBL/GenBank/DDBJ whole genome shotgun (WGS) entry which is preliminary data.</text>
</comment>
<reference evidence="1" key="1">
    <citation type="submission" date="2023-10" db="EMBL/GenBank/DDBJ databases">
        <title>Genome assembly of Pristionchus species.</title>
        <authorList>
            <person name="Yoshida K."/>
            <person name="Sommer R.J."/>
        </authorList>
    </citation>
    <scope>NUCLEOTIDE SEQUENCE</scope>
    <source>
        <strain evidence="1">RS5133</strain>
    </source>
</reference>
<dbReference type="EMBL" id="BTSY01000002">
    <property type="protein sequence ID" value="GMT14182.1"/>
    <property type="molecule type" value="Genomic_DNA"/>
</dbReference>
<dbReference type="AlphaFoldDB" id="A0AAV5V3K6"/>
<dbReference type="Proteomes" id="UP001432322">
    <property type="component" value="Unassembled WGS sequence"/>
</dbReference>